<evidence type="ECO:0000256" key="4">
    <source>
        <dbReference type="PROSITE-ProRule" id="PRU00050"/>
    </source>
</evidence>
<proteinExistence type="predicted"/>
<dbReference type="SUPFAM" id="SSF52738">
    <property type="entry name" value="Methylesterase CheB, C-terminal domain"/>
    <property type="match status" value="1"/>
</dbReference>
<evidence type="ECO:0000256" key="3">
    <source>
        <dbReference type="ARBA" id="ARBA00048267"/>
    </source>
</evidence>
<dbReference type="Pfam" id="PF01339">
    <property type="entry name" value="CheB_methylest"/>
    <property type="match status" value="1"/>
</dbReference>
<dbReference type="EMBL" id="BAABBO010000009">
    <property type="protein sequence ID" value="GAA3964049.1"/>
    <property type="molecule type" value="Genomic_DNA"/>
</dbReference>
<gene>
    <name evidence="6" type="ORF">GCM10022278_22360</name>
</gene>
<evidence type="ECO:0000313" key="6">
    <source>
        <dbReference type="EMBL" id="GAA3964049.1"/>
    </source>
</evidence>
<evidence type="ECO:0000256" key="1">
    <source>
        <dbReference type="ARBA" id="ARBA00022801"/>
    </source>
</evidence>
<feature type="active site" evidence="4">
    <location>
        <position position="205"/>
    </location>
</feature>
<dbReference type="EC" id="3.1.1.61" evidence="2"/>
<keyword evidence="7" id="KW-1185">Reference proteome</keyword>
<feature type="active site" evidence="4">
    <location>
        <position position="298"/>
    </location>
</feature>
<comment type="caution">
    <text evidence="6">The sequence shown here is derived from an EMBL/GenBank/DDBJ whole genome shotgun (WGS) entry which is preliminary data.</text>
</comment>
<dbReference type="RefSeq" id="WP_344806299.1">
    <property type="nucleotide sequence ID" value="NZ_BAABBO010000009.1"/>
</dbReference>
<evidence type="ECO:0000256" key="2">
    <source>
        <dbReference type="ARBA" id="ARBA00039140"/>
    </source>
</evidence>
<keyword evidence="1 4" id="KW-0378">Hydrolase</keyword>
<feature type="domain" description="CheB-type methylesterase" evidence="5">
    <location>
        <begin position="168"/>
        <end position="356"/>
    </location>
</feature>
<dbReference type="PANTHER" id="PTHR42872">
    <property type="entry name" value="PROTEIN-GLUTAMATE METHYLESTERASE/PROTEIN-GLUTAMINE GLUTAMINASE"/>
    <property type="match status" value="1"/>
</dbReference>
<dbReference type="Proteomes" id="UP001501337">
    <property type="component" value="Unassembled WGS sequence"/>
</dbReference>
<reference evidence="7" key="1">
    <citation type="journal article" date="2019" name="Int. J. Syst. Evol. Microbiol.">
        <title>The Global Catalogue of Microorganisms (GCM) 10K type strain sequencing project: providing services to taxonomists for standard genome sequencing and annotation.</title>
        <authorList>
            <consortium name="The Broad Institute Genomics Platform"/>
            <consortium name="The Broad Institute Genome Sequencing Center for Infectious Disease"/>
            <person name="Wu L."/>
            <person name="Ma J."/>
        </authorList>
    </citation>
    <scope>NUCLEOTIDE SEQUENCE [LARGE SCALE GENOMIC DNA]</scope>
    <source>
        <strain evidence="7">JCM 17555</strain>
    </source>
</reference>
<keyword evidence="4" id="KW-0145">Chemotaxis</keyword>
<evidence type="ECO:0000259" key="5">
    <source>
        <dbReference type="PROSITE" id="PS50122"/>
    </source>
</evidence>
<dbReference type="InterPro" id="IPR035909">
    <property type="entry name" value="CheB_C"/>
</dbReference>
<dbReference type="InterPro" id="IPR000673">
    <property type="entry name" value="Sig_transdc_resp-reg_Me-estase"/>
</dbReference>
<accession>A0ABP7PDU8</accession>
<dbReference type="PROSITE" id="PS50122">
    <property type="entry name" value="CHEB"/>
    <property type="match status" value="1"/>
</dbReference>
<dbReference type="Gene3D" id="3.40.50.180">
    <property type="entry name" value="Methylesterase CheB, C-terminal domain"/>
    <property type="match status" value="1"/>
</dbReference>
<protein>
    <recommendedName>
        <fullName evidence="2">protein-glutamate methylesterase</fullName>
        <ecNumber evidence="2">3.1.1.61</ecNumber>
    </recommendedName>
</protein>
<name>A0ABP7PDU8_9GAMM</name>
<evidence type="ECO:0000313" key="7">
    <source>
        <dbReference type="Proteomes" id="UP001501337"/>
    </source>
</evidence>
<organism evidence="6 7">
    <name type="scientific">Allohahella marinimesophila</name>
    <dbReference type="NCBI Taxonomy" id="1054972"/>
    <lineage>
        <taxon>Bacteria</taxon>
        <taxon>Pseudomonadati</taxon>
        <taxon>Pseudomonadota</taxon>
        <taxon>Gammaproteobacteria</taxon>
        <taxon>Oceanospirillales</taxon>
        <taxon>Hahellaceae</taxon>
        <taxon>Allohahella</taxon>
    </lineage>
</organism>
<feature type="active site" evidence="4">
    <location>
        <position position="178"/>
    </location>
</feature>
<sequence length="369" mass="39904">MAARPVTSDGSVPLIGVVSDTPLQRHLIEHALRNKGYSIAVNIDSNKLSQDRLKNYQHVAAWVVIIEDETQGDPLLEQMMDTFDAPVLYGLDAAPSRQHEEYPRWERRLLQKLHDAVGPLPTVPEVAPSQVATLAGSRFTIGTEGRPAANSSSIPLSHHVPPAAPGDPLTRIYLLVASLGGPDAVKRFLDLLPAALPVAFLYAQHIDPEAAEVLLRVLGRHARLPLKRAQVGARLQHGEVIFVPPDQELDFDDDGAITLSGKPWPGPYGPSIDRVMMNTANRFQDAVNVIVFSGMGCDGAVAAPILKAYGSHVWAQDSAGCASSAMPDAIAERGVVSFRGSPEALAKKLLQTIELEEITKRRTQNHAQP</sequence>
<comment type="catalytic activity">
    <reaction evidence="3">
        <text>[protein]-L-glutamate 5-O-methyl ester + H2O = L-glutamyl-[protein] + methanol + H(+)</text>
        <dbReference type="Rhea" id="RHEA:23236"/>
        <dbReference type="Rhea" id="RHEA-COMP:10208"/>
        <dbReference type="Rhea" id="RHEA-COMP:10311"/>
        <dbReference type="ChEBI" id="CHEBI:15377"/>
        <dbReference type="ChEBI" id="CHEBI:15378"/>
        <dbReference type="ChEBI" id="CHEBI:17790"/>
        <dbReference type="ChEBI" id="CHEBI:29973"/>
        <dbReference type="ChEBI" id="CHEBI:82795"/>
        <dbReference type="EC" id="3.1.1.61"/>
    </reaction>
</comment>
<dbReference type="PANTHER" id="PTHR42872:SF6">
    <property type="entry name" value="PROTEIN-GLUTAMATE METHYLESTERASE_PROTEIN-GLUTAMINE GLUTAMINASE"/>
    <property type="match status" value="1"/>
</dbReference>